<dbReference type="Gene3D" id="3.40.50.2300">
    <property type="match status" value="2"/>
</dbReference>
<feature type="region of interest" description="Disordered" evidence="2">
    <location>
        <begin position="35"/>
        <end position="73"/>
    </location>
</feature>
<evidence type="ECO:0000256" key="1">
    <source>
        <dbReference type="ARBA" id="ARBA00022729"/>
    </source>
</evidence>
<dbReference type="PANTHER" id="PTHR30483:SF6">
    <property type="entry name" value="PERIPLASMIC BINDING PROTEIN OF ABC TRANSPORTER FOR NATURAL AMINO ACIDS"/>
    <property type="match status" value="1"/>
</dbReference>
<protein>
    <submittedName>
        <fullName evidence="4">Branched-chain amino acid transport system substrate-binding protein</fullName>
    </submittedName>
</protein>
<dbReference type="AlphaFoldDB" id="A0A1I4F8V3"/>
<dbReference type="CDD" id="cd06346">
    <property type="entry name" value="PBP1_ABC_ligand_binding-like"/>
    <property type="match status" value="1"/>
</dbReference>
<dbReference type="InterPro" id="IPR051010">
    <property type="entry name" value="BCAA_transport"/>
</dbReference>
<organism evidence="4 5">
    <name type="scientific">Halogranum rubrum</name>
    <dbReference type="NCBI Taxonomy" id="553466"/>
    <lineage>
        <taxon>Archaea</taxon>
        <taxon>Methanobacteriati</taxon>
        <taxon>Methanobacteriota</taxon>
        <taxon>Stenosarchaea group</taxon>
        <taxon>Halobacteria</taxon>
        <taxon>Halobacteriales</taxon>
        <taxon>Haloferacaceae</taxon>
    </lineage>
</organism>
<dbReference type="InterPro" id="IPR028082">
    <property type="entry name" value="Peripla_BP_I"/>
</dbReference>
<dbReference type="PROSITE" id="PS51318">
    <property type="entry name" value="TAT"/>
    <property type="match status" value="1"/>
</dbReference>
<keyword evidence="1" id="KW-0732">Signal</keyword>
<dbReference type="Pfam" id="PF13458">
    <property type="entry name" value="Peripla_BP_6"/>
    <property type="match status" value="1"/>
</dbReference>
<evidence type="ECO:0000313" key="4">
    <source>
        <dbReference type="EMBL" id="SFL13216.1"/>
    </source>
</evidence>
<dbReference type="Proteomes" id="UP000199607">
    <property type="component" value="Unassembled WGS sequence"/>
</dbReference>
<feature type="domain" description="Leucine-binding protein" evidence="3">
    <location>
        <begin position="75"/>
        <end position="381"/>
    </location>
</feature>
<accession>A0A1I4F8V3</accession>
<dbReference type="InterPro" id="IPR028081">
    <property type="entry name" value="Leu-bd"/>
</dbReference>
<sequence>MVPNDKTGVTRRDLLKTTGAGGIVLVGTTAGCLESSDGGDGGAEDGGSGGGNESTGGGAEGTDSSGGGGSGQDSYSIGMVNALTGSLAPYGERNQRGTELALAAINEVGVGSNDGEFSVIEEDSESVNQAGVNGARKLVTQDEVPLLIGAVGSGVSIAIFDSVVSGTDVVQISQNSTSPELTNKPDLLRTSPSGSAKGKALASLVAEEHDTVAVTWINNDYGTGLSEVFAGSFEGDVAYNTPHDQDQSSYRGILSEMAGTDATAWVFITYANEYTIMVNEAYDQGFNEEVDYYGAESTVADSIIENTEPGSMDGMTGITESAPVDQESYQQFQSAFEDQFDASPTVWSAYAYDAVTIAAIATEAASEFTGAALQEVVRDVTRPEGEQVYTFEEAKQILADGGSASDVNYEGVSGPVDLDENGDPPGYYQIYRVADHSYEYGDFITG</sequence>
<evidence type="ECO:0000313" key="5">
    <source>
        <dbReference type="Proteomes" id="UP000199607"/>
    </source>
</evidence>
<dbReference type="PROSITE" id="PS51257">
    <property type="entry name" value="PROKAR_LIPOPROTEIN"/>
    <property type="match status" value="1"/>
</dbReference>
<keyword evidence="5" id="KW-1185">Reference proteome</keyword>
<dbReference type="PANTHER" id="PTHR30483">
    <property type="entry name" value="LEUCINE-SPECIFIC-BINDING PROTEIN"/>
    <property type="match status" value="1"/>
</dbReference>
<evidence type="ECO:0000259" key="3">
    <source>
        <dbReference type="Pfam" id="PF13458"/>
    </source>
</evidence>
<dbReference type="InterPro" id="IPR006311">
    <property type="entry name" value="TAT_signal"/>
</dbReference>
<proteinExistence type="predicted"/>
<feature type="region of interest" description="Disordered" evidence="2">
    <location>
        <begin position="175"/>
        <end position="194"/>
    </location>
</feature>
<name>A0A1I4F8V3_9EURY</name>
<gene>
    <name evidence="4" type="ORF">SAMN04487950_2645</name>
</gene>
<evidence type="ECO:0000256" key="2">
    <source>
        <dbReference type="SAM" id="MobiDB-lite"/>
    </source>
</evidence>
<dbReference type="EMBL" id="FOTC01000002">
    <property type="protein sequence ID" value="SFL13216.1"/>
    <property type="molecule type" value="Genomic_DNA"/>
</dbReference>
<feature type="compositionally biased region" description="Gly residues" evidence="2">
    <location>
        <begin position="38"/>
        <end position="71"/>
    </location>
</feature>
<dbReference type="STRING" id="553466.SAMN04487950_2645"/>
<dbReference type="SUPFAM" id="SSF53822">
    <property type="entry name" value="Periplasmic binding protein-like I"/>
    <property type="match status" value="1"/>
</dbReference>
<reference evidence="5" key="1">
    <citation type="submission" date="2016-10" db="EMBL/GenBank/DDBJ databases">
        <authorList>
            <person name="Varghese N."/>
            <person name="Submissions S."/>
        </authorList>
    </citation>
    <scope>NUCLEOTIDE SEQUENCE [LARGE SCALE GENOMIC DNA]</scope>
    <source>
        <strain evidence="5">CGMCC 1.7738</strain>
    </source>
</reference>